<proteinExistence type="predicted"/>
<evidence type="ECO:0000313" key="1">
    <source>
        <dbReference type="EMBL" id="MBR7628853.1"/>
    </source>
</evidence>
<dbReference type="Proteomes" id="UP000675653">
    <property type="component" value="Unassembled WGS sequence"/>
</dbReference>
<comment type="caution">
    <text evidence="1">The sequence shown here is derived from an EMBL/GenBank/DDBJ whole genome shotgun (WGS) entry which is preliminary data.</text>
</comment>
<gene>
    <name evidence="1" type="ORF">KAT72_07350</name>
</gene>
<evidence type="ECO:0000313" key="2">
    <source>
        <dbReference type="Proteomes" id="UP000675653"/>
    </source>
</evidence>
<sequence length="65" mass="7215">MIVDSAYSDELFKLQATADRLEAEWEAIKLQPHASSEEVYAKANEFTQAYNALQDFALKGVSASC</sequence>
<organism evidence="1 2">
    <name type="scientific">Aeromonas popoffii</name>
    <dbReference type="NCBI Taxonomy" id="70856"/>
    <lineage>
        <taxon>Bacteria</taxon>
        <taxon>Pseudomonadati</taxon>
        <taxon>Pseudomonadota</taxon>
        <taxon>Gammaproteobacteria</taxon>
        <taxon>Aeromonadales</taxon>
        <taxon>Aeromonadaceae</taxon>
        <taxon>Aeromonas</taxon>
    </lineage>
</organism>
<accession>A0ABS5GNY4</accession>
<dbReference type="EMBL" id="JAGRZL010000015">
    <property type="protein sequence ID" value="MBR7628853.1"/>
    <property type="molecule type" value="Genomic_DNA"/>
</dbReference>
<dbReference type="RefSeq" id="WP_212513188.1">
    <property type="nucleotide sequence ID" value="NZ_CAWQDX010000036.1"/>
</dbReference>
<name>A0ABS5GNY4_9GAMM</name>
<protein>
    <submittedName>
        <fullName evidence="1">Uncharacterized protein</fullName>
    </submittedName>
</protein>
<reference evidence="1 2" key="1">
    <citation type="submission" date="2021-04" db="EMBL/GenBank/DDBJ databases">
        <title>Draft Genome of Aeromonas popoffii ID682, isolated from a natural water source in Idaho.</title>
        <authorList>
            <person name="Testerman T."/>
            <person name="Graf J."/>
        </authorList>
    </citation>
    <scope>NUCLEOTIDE SEQUENCE [LARGE SCALE GENOMIC DNA]</scope>
    <source>
        <strain evidence="1 2">ID682</strain>
    </source>
</reference>
<keyword evidence="2" id="KW-1185">Reference proteome</keyword>